<keyword evidence="5 7" id="KW-0456">Lyase</keyword>
<feature type="binding site" evidence="7">
    <location>
        <begin position="143"/>
        <end position="144"/>
    </location>
    <ligand>
        <name>L-glutamine</name>
        <dbReference type="ChEBI" id="CHEBI:58359"/>
    </ligand>
</feature>
<dbReference type="InterPro" id="IPR002161">
    <property type="entry name" value="PdxT/SNO"/>
</dbReference>
<dbReference type="Pfam" id="PF01174">
    <property type="entry name" value="SNO"/>
    <property type="match status" value="1"/>
</dbReference>
<dbReference type="NCBIfam" id="TIGR03800">
    <property type="entry name" value="PLP_synth_Pdx2"/>
    <property type="match status" value="1"/>
</dbReference>
<dbReference type="PANTHER" id="PTHR31559:SF0">
    <property type="entry name" value="PYRIDOXAL 5'-PHOSPHATE SYNTHASE SUBUNIT SNO1-RELATED"/>
    <property type="match status" value="1"/>
</dbReference>
<dbReference type="EC" id="4.3.3.6" evidence="7"/>
<organism evidence="8 9">
    <name type="scientific">Nesterenkonia lacusekhoensis</name>
    <dbReference type="NCBI Taxonomy" id="150832"/>
    <lineage>
        <taxon>Bacteria</taxon>
        <taxon>Bacillati</taxon>
        <taxon>Actinomycetota</taxon>
        <taxon>Actinomycetes</taxon>
        <taxon>Micrococcales</taxon>
        <taxon>Micrococcaceae</taxon>
        <taxon>Nesterenkonia</taxon>
    </lineage>
</organism>
<dbReference type="Proteomes" id="UP001519331">
    <property type="component" value="Unassembled WGS sequence"/>
</dbReference>
<dbReference type="EC" id="3.5.1.2" evidence="7"/>
<dbReference type="CDD" id="cd01749">
    <property type="entry name" value="GATase1_PB"/>
    <property type="match status" value="1"/>
</dbReference>
<proteinExistence type="inferred from homology"/>
<dbReference type="PROSITE" id="PS51274">
    <property type="entry name" value="GATASE_COBBQ"/>
    <property type="match status" value="1"/>
</dbReference>
<comment type="catalytic activity">
    <reaction evidence="7">
        <text>aldehydo-D-ribose 5-phosphate + D-glyceraldehyde 3-phosphate + L-glutamine = pyridoxal 5'-phosphate + L-glutamate + phosphate + 3 H2O + H(+)</text>
        <dbReference type="Rhea" id="RHEA:31507"/>
        <dbReference type="ChEBI" id="CHEBI:15377"/>
        <dbReference type="ChEBI" id="CHEBI:15378"/>
        <dbReference type="ChEBI" id="CHEBI:29985"/>
        <dbReference type="ChEBI" id="CHEBI:43474"/>
        <dbReference type="ChEBI" id="CHEBI:58273"/>
        <dbReference type="ChEBI" id="CHEBI:58359"/>
        <dbReference type="ChEBI" id="CHEBI:59776"/>
        <dbReference type="ChEBI" id="CHEBI:597326"/>
        <dbReference type="EC" id="4.3.3.6"/>
    </reaction>
</comment>
<evidence type="ECO:0000256" key="2">
    <source>
        <dbReference type="ARBA" id="ARBA00022801"/>
    </source>
</evidence>
<dbReference type="InterPro" id="IPR029062">
    <property type="entry name" value="Class_I_gatase-like"/>
</dbReference>
<name>A0ABS4T5X8_9MICC</name>
<feature type="active site" description="Charge relay system" evidence="7">
    <location>
        <position position="191"/>
    </location>
</feature>
<dbReference type="PROSITE" id="PS51273">
    <property type="entry name" value="GATASE_TYPE_1"/>
    <property type="match status" value="1"/>
</dbReference>
<evidence type="ECO:0000256" key="3">
    <source>
        <dbReference type="ARBA" id="ARBA00022898"/>
    </source>
</evidence>
<evidence type="ECO:0000313" key="8">
    <source>
        <dbReference type="EMBL" id="MBP2318671.1"/>
    </source>
</evidence>
<evidence type="ECO:0000256" key="6">
    <source>
        <dbReference type="ARBA" id="ARBA00049534"/>
    </source>
</evidence>
<keyword evidence="2 7" id="KW-0378">Hydrolase</keyword>
<keyword evidence="3 7" id="KW-0663">Pyridoxal phosphate</keyword>
<gene>
    <name evidence="7" type="primary">pdxT</name>
    <name evidence="8" type="ORF">JOF45_001690</name>
</gene>
<evidence type="ECO:0000256" key="1">
    <source>
        <dbReference type="ARBA" id="ARBA00008345"/>
    </source>
</evidence>
<accession>A0ABS4T5X8</accession>
<sequence length="209" mass="21850">MTAPQIGVLALQGAVAEHVRALAASGAEVRTVHRPAELEGLDGLVVPGGESTTMARLAAPVRLMEAVRERHDAGMAVFGTCAGLILLAESVADAEALEGFERIRGLDVRVRRNGYGSQLDSFTEDLAVAGLPGEEHPLSAVFIRAPLIEELGEGVEVLAASEVAGTQGTDGERSPVAVRQGRLLGASFHPELTEDTRLHQLFVEMAGGA</sequence>
<dbReference type="PIRSF" id="PIRSF005639">
    <property type="entry name" value="Glut_amidoT_SNO"/>
    <property type="match status" value="1"/>
</dbReference>
<dbReference type="GO" id="GO:0036381">
    <property type="term" value="F:pyridoxal 5'-phosphate synthase (glutamine hydrolysing) activity"/>
    <property type="evidence" value="ECO:0007669"/>
    <property type="project" value="UniProtKB-EC"/>
</dbReference>
<evidence type="ECO:0000256" key="4">
    <source>
        <dbReference type="ARBA" id="ARBA00022962"/>
    </source>
</evidence>
<comment type="function">
    <text evidence="7">Catalyzes the hydrolysis of glutamine to glutamate and ammonia as part of the biosynthesis of pyridoxal 5'-phosphate. The resulting ammonia molecule is channeled to the active site of PdxS.</text>
</comment>
<feature type="binding site" evidence="7">
    <location>
        <begin position="49"/>
        <end position="51"/>
    </location>
    <ligand>
        <name>L-glutamine</name>
        <dbReference type="ChEBI" id="CHEBI:58359"/>
    </ligand>
</feature>
<dbReference type="PROSITE" id="PS01236">
    <property type="entry name" value="PDXT_SNO_1"/>
    <property type="match status" value="1"/>
</dbReference>
<dbReference type="InterPro" id="IPR021196">
    <property type="entry name" value="PdxT/SNO_CS"/>
</dbReference>
<evidence type="ECO:0000256" key="5">
    <source>
        <dbReference type="ARBA" id="ARBA00023239"/>
    </source>
</evidence>
<dbReference type="SUPFAM" id="SSF52317">
    <property type="entry name" value="Class I glutamine amidotransferase-like"/>
    <property type="match status" value="1"/>
</dbReference>
<comment type="subunit">
    <text evidence="7">In the presence of PdxS, forms a dodecamer of heterodimers. Only shows activity in the heterodimer.</text>
</comment>
<comment type="caution">
    <text evidence="8">The sequence shown here is derived from an EMBL/GenBank/DDBJ whole genome shotgun (WGS) entry which is preliminary data.</text>
</comment>
<comment type="similarity">
    <text evidence="1 7">Belongs to the glutaminase PdxT/SNO family.</text>
</comment>
<evidence type="ECO:0000313" key="9">
    <source>
        <dbReference type="Proteomes" id="UP001519331"/>
    </source>
</evidence>
<dbReference type="HAMAP" id="MF_01615">
    <property type="entry name" value="PdxT"/>
    <property type="match status" value="1"/>
</dbReference>
<dbReference type="PANTHER" id="PTHR31559">
    <property type="entry name" value="PYRIDOXAL 5'-PHOSPHATE SYNTHASE SUBUNIT SNO"/>
    <property type="match status" value="1"/>
</dbReference>
<protein>
    <recommendedName>
        <fullName evidence="7">Pyridoxal 5'-phosphate synthase subunit PdxT</fullName>
        <ecNumber evidence="7">4.3.3.6</ecNumber>
    </recommendedName>
    <alternativeName>
        <fullName evidence="7">Pdx2</fullName>
    </alternativeName>
    <alternativeName>
        <fullName evidence="7">Pyridoxal 5'-phosphate synthase glutaminase subunit</fullName>
        <ecNumber evidence="7">3.5.1.2</ecNumber>
    </alternativeName>
</protein>
<comment type="pathway">
    <text evidence="7">Cofactor biosynthesis; pyridoxal 5'-phosphate biosynthesis.</text>
</comment>
<feature type="active site" description="Charge relay system" evidence="7">
    <location>
        <position position="189"/>
    </location>
</feature>
<reference evidence="8 9" key="1">
    <citation type="submission" date="2021-03" db="EMBL/GenBank/DDBJ databases">
        <title>Sequencing the genomes of 1000 actinobacteria strains.</title>
        <authorList>
            <person name="Klenk H.-P."/>
        </authorList>
    </citation>
    <scope>NUCLEOTIDE SEQUENCE [LARGE SCALE GENOMIC DNA]</scope>
    <source>
        <strain evidence="8 9">DSM 12544</strain>
    </source>
</reference>
<feature type="active site" description="Nucleophile" evidence="7">
    <location>
        <position position="81"/>
    </location>
</feature>
<dbReference type="Gene3D" id="3.40.50.880">
    <property type="match status" value="1"/>
</dbReference>
<feature type="binding site" evidence="7">
    <location>
        <position position="112"/>
    </location>
    <ligand>
        <name>L-glutamine</name>
        <dbReference type="ChEBI" id="CHEBI:58359"/>
    </ligand>
</feature>
<dbReference type="RefSeq" id="WP_210049082.1">
    <property type="nucleotide sequence ID" value="NZ_JAGINX010000001.1"/>
</dbReference>
<evidence type="ECO:0000256" key="7">
    <source>
        <dbReference type="HAMAP-Rule" id="MF_01615"/>
    </source>
</evidence>
<keyword evidence="9" id="KW-1185">Reference proteome</keyword>
<dbReference type="EMBL" id="JAGINX010000001">
    <property type="protein sequence ID" value="MBP2318671.1"/>
    <property type="molecule type" value="Genomic_DNA"/>
</dbReference>
<comment type="catalytic activity">
    <reaction evidence="6 7">
        <text>L-glutamine + H2O = L-glutamate + NH4(+)</text>
        <dbReference type="Rhea" id="RHEA:15889"/>
        <dbReference type="ChEBI" id="CHEBI:15377"/>
        <dbReference type="ChEBI" id="CHEBI:28938"/>
        <dbReference type="ChEBI" id="CHEBI:29985"/>
        <dbReference type="ChEBI" id="CHEBI:58359"/>
        <dbReference type="EC" id="3.5.1.2"/>
    </reaction>
</comment>
<dbReference type="PROSITE" id="PS51130">
    <property type="entry name" value="PDXT_SNO_2"/>
    <property type="match status" value="1"/>
</dbReference>
<keyword evidence="4 7" id="KW-0315">Glutamine amidotransferase</keyword>